<keyword evidence="2" id="KW-0675">Receptor</keyword>
<dbReference type="Proteomes" id="UP001166674">
    <property type="component" value="Unassembled WGS sequence"/>
</dbReference>
<feature type="compositionally biased region" description="Basic and acidic residues" evidence="1">
    <location>
        <begin position="192"/>
        <end position="203"/>
    </location>
</feature>
<dbReference type="EMBL" id="JAATJV010428587">
    <property type="protein sequence ID" value="MBZ3889068.1"/>
    <property type="molecule type" value="Genomic_DNA"/>
</dbReference>
<feature type="compositionally biased region" description="Acidic residues" evidence="1">
    <location>
        <begin position="111"/>
        <end position="123"/>
    </location>
</feature>
<proteinExistence type="predicted"/>
<name>A0AA41NET8_SCICA</name>
<feature type="region of interest" description="Disordered" evidence="1">
    <location>
        <begin position="1"/>
        <end position="203"/>
    </location>
</feature>
<feature type="compositionally biased region" description="Basic and acidic residues" evidence="1">
    <location>
        <begin position="1"/>
        <end position="31"/>
    </location>
</feature>
<evidence type="ECO:0000313" key="2">
    <source>
        <dbReference type="EMBL" id="MBZ3889068.1"/>
    </source>
</evidence>
<comment type="caution">
    <text evidence="2">The sequence shown here is derived from an EMBL/GenBank/DDBJ whole genome shotgun (WGS) entry which is preliminary data.</text>
</comment>
<evidence type="ECO:0000256" key="1">
    <source>
        <dbReference type="SAM" id="MobiDB-lite"/>
    </source>
</evidence>
<feature type="compositionally biased region" description="Basic and acidic residues" evidence="1">
    <location>
        <begin position="124"/>
        <end position="135"/>
    </location>
</feature>
<dbReference type="AlphaFoldDB" id="A0AA41NET8"/>
<protein>
    <submittedName>
        <fullName evidence="2">Thyroid hormone receptor-associated protein 3</fullName>
    </submittedName>
</protein>
<organism evidence="2 3">
    <name type="scientific">Sciurus carolinensis</name>
    <name type="common">Eastern gray squirrel</name>
    <dbReference type="NCBI Taxonomy" id="30640"/>
    <lineage>
        <taxon>Eukaryota</taxon>
        <taxon>Metazoa</taxon>
        <taxon>Chordata</taxon>
        <taxon>Craniata</taxon>
        <taxon>Vertebrata</taxon>
        <taxon>Euteleostomi</taxon>
        <taxon>Mammalia</taxon>
        <taxon>Eutheria</taxon>
        <taxon>Euarchontoglires</taxon>
        <taxon>Glires</taxon>
        <taxon>Rodentia</taxon>
        <taxon>Sciuromorpha</taxon>
        <taxon>Sciuridae</taxon>
        <taxon>Sciurinae</taxon>
        <taxon>Sciurini</taxon>
        <taxon>Sciurus</taxon>
    </lineage>
</organism>
<evidence type="ECO:0000313" key="3">
    <source>
        <dbReference type="Proteomes" id="UP001166674"/>
    </source>
</evidence>
<sequence>MAEFHKEETDDQDKNKTKGRRESEFDDEPKFTSKVTAGVSKSQEEEKSGTEILNEVNQENQWIPWTQAIPGKGRRRKERKLIKDQRSKRSTGEHQTGAGLPSLLPVISLLGEDEFPVEAEDREESTTDSKSRLGTKDFVGSSERGGGRARGTFQFPARGRGWGEGSYAGNDNNSSDDDFQKRNPEQEWDPEYTPKSEKQHLKT</sequence>
<feature type="compositionally biased region" description="Polar residues" evidence="1">
    <location>
        <begin position="55"/>
        <end position="64"/>
    </location>
</feature>
<accession>A0AA41NET8</accession>
<keyword evidence="3" id="KW-1185">Reference proteome</keyword>
<feature type="compositionally biased region" description="Basic and acidic residues" evidence="1">
    <location>
        <begin position="81"/>
        <end position="92"/>
    </location>
</feature>
<gene>
    <name evidence="2" type="ORF">SUZIE_201105</name>
</gene>
<reference evidence="2" key="1">
    <citation type="submission" date="2020-03" db="EMBL/GenBank/DDBJ databases">
        <title>Studies in the Genomics of Life Span.</title>
        <authorList>
            <person name="Glass D."/>
        </authorList>
    </citation>
    <scope>NUCLEOTIDE SEQUENCE</scope>
    <source>
        <strain evidence="2">SUZIE</strain>
        <tissue evidence="2">Muscle</tissue>
    </source>
</reference>